<dbReference type="RefSeq" id="WP_310074418.1">
    <property type="nucleotide sequence ID" value="NZ_JAVDVX010000006.1"/>
</dbReference>
<name>A0ABU1V1L8_9GAMM</name>
<dbReference type="Pfam" id="PF00534">
    <property type="entry name" value="Glycos_transf_1"/>
    <property type="match status" value="1"/>
</dbReference>
<evidence type="ECO:0000259" key="1">
    <source>
        <dbReference type="Pfam" id="PF00534"/>
    </source>
</evidence>
<proteinExistence type="predicted"/>
<evidence type="ECO:0000259" key="2">
    <source>
        <dbReference type="Pfam" id="PF13439"/>
    </source>
</evidence>
<feature type="domain" description="Glycosyl transferase family 1" evidence="1">
    <location>
        <begin position="195"/>
        <end position="348"/>
    </location>
</feature>
<dbReference type="EMBL" id="JAVDVX010000006">
    <property type="protein sequence ID" value="MDR7091267.1"/>
    <property type="molecule type" value="Genomic_DNA"/>
</dbReference>
<accession>A0ABU1V1L8</accession>
<evidence type="ECO:0000313" key="4">
    <source>
        <dbReference type="Proteomes" id="UP001253595"/>
    </source>
</evidence>
<dbReference type="PANTHER" id="PTHR12526">
    <property type="entry name" value="GLYCOSYLTRANSFERASE"/>
    <property type="match status" value="1"/>
</dbReference>
<dbReference type="PANTHER" id="PTHR12526:SF630">
    <property type="entry name" value="GLYCOSYLTRANSFERASE"/>
    <property type="match status" value="1"/>
</dbReference>
<reference evidence="3 4" key="1">
    <citation type="submission" date="2023-07" db="EMBL/GenBank/DDBJ databases">
        <title>Sorghum-associated microbial communities from plants grown in Nebraska, USA.</title>
        <authorList>
            <person name="Schachtman D."/>
        </authorList>
    </citation>
    <scope>NUCLEOTIDE SEQUENCE [LARGE SCALE GENOMIC DNA]</scope>
    <source>
        <strain evidence="3 4">BE190</strain>
    </source>
</reference>
<dbReference type="SUPFAM" id="SSF53756">
    <property type="entry name" value="UDP-Glycosyltransferase/glycogen phosphorylase"/>
    <property type="match status" value="1"/>
</dbReference>
<comment type="caution">
    <text evidence="3">The sequence shown here is derived from an EMBL/GenBank/DDBJ whole genome shotgun (WGS) entry which is preliminary data.</text>
</comment>
<dbReference type="Pfam" id="PF13439">
    <property type="entry name" value="Glyco_transf_4"/>
    <property type="match status" value="1"/>
</dbReference>
<dbReference type="Proteomes" id="UP001253595">
    <property type="component" value="Unassembled WGS sequence"/>
</dbReference>
<feature type="domain" description="Glycosyltransferase subfamily 4-like N-terminal" evidence="2">
    <location>
        <begin position="74"/>
        <end position="178"/>
    </location>
</feature>
<dbReference type="Gene3D" id="3.40.50.2000">
    <property type="entry name" value="Glycogen Phosphorylase B"/>
    <property type="match status" value="2"/>
</dbReference>
<gene>
    <name evidence="3" type="ORF">J2X05_003302</name>
</gene>
<evidence type="ECO:0000313" key="3">
    <source>
        <dbReference type="EMBL" id="MDR7091267.1"/>
    </source>
</evidence>
<keyword evidence="4" id="KW-1185">Reference proteome</keyword>
<protein>
    <submittedName>
        <fullName evidence="3">Glycosyltransferase involved in cell wall biosynthesis</fullName>
    </submittedName>
</protein>
<dbReference type="InterPro" id="IPR028098">
    <property type="entry name" value="Glyco_trans_4-like_N"/>
</dbReference>
<dbReference type="InterPro" id="IPR001296">
    <property type="entry name" value="Glyco_trans_1"/>
</dbReference>
<sequence>MNSSLAAQRPLKVVHFVTGGFTGSTKVAIDLIRAVKNNPAFSSMLVLRKKSSTDQARVNQLQAEGISLKLVAGWSHLATIVELVRICREYQPDILVTHGFSEHLWGRYAGLIARVPHLIHVEHNSRERYTPLRLLQARWLAHYTDKIIGCSEGVRSRLLELGFPAHKIMAINNGIQLSDYANADAVPLTERIPGIIMPARFAKQKDHETLIRAVALLRDKNIIAPVLFAGAGNKRHIAKAKKLVDELQLNGQIHFAGHCGNLPFLLMRHQICVLSTRYEGMPLALAEGMAAGCAVIGSAVIGVQEMIIHGSDGLLVKAQCAYAMADAIEILLHNSTYAQILAQQGRQRALAEFSLDRMAQAYEQLFSDLQQTALPALPEQLLLEN</sequence>
<organism evidence="3 4">
    <name type="scientific">Cellvibrio fibrivorans</name>
    <dbReference type="NCBI Taxonomy" id="126350"/>
    <lineage>
        <taxon>Bacteria</taxon>
        <taxon>Pseudomonadati</taxon>
        <taxon>Pseudomonadota</taxon>
        <taxon>Gammaproteobacteria</taxon>
        <taxon>Cellvibrionales</taxon>
        <taxon>Cellvibrionaceae</taxon>
        <taxon>Cellvibrio</taxon>
    </lineage>
</organism>